<dbReference type="Gene3D" id="1.20.1740.10">
    <property type="entry name" value="Amino acid/polyamine transporter I"/>
    <property type="match status" value="1"/>
</dbReference>
<dbReference type="PANTHER" id="PTHR34975">
    <property type="entry name" value="SPORE GERMINATION PROTEIN A2"/>
    <property type="match status" value="1"/>
</dbReference>
<feature type="transmembrane region" description="Helical" evidence="8">
    <location>
        <begin position="41"/>
        <end position="61"/>
    </location>
</feature>
<feature type="transmembrane region" description="Helical" evidence="8">
    <location>
        <begin position="298"/>
        <end position="318"/>
    </location>
</feature>
<evidence type="ECO:0000256" key="1">
    <source>
        <dbReference type="ARBA" id="ARBA00004141"/>
    </source>
</evidence>
<reference evidence="9" key="1">
    <citation type="submission" date="2020-12" db="EMBL/GenBank/DDBJ databases">
        <title>Clostridium thailandense sp. nov., a novel acetogenic bacterium isolated from peat land soil in Thailand.</title>
        <authorList>
            <person name="Chaikitkaew S."/>
            <person name="Birkeland N.K."/>
        </authorList>
    </citation>
    <scope>NUCLEOTIDE SEQUENCE</scope>
    <source>
        <strain evidence="9">DSM 17425</strain>
    </source>
</reference>
<evidence type="ECO:0000256" key="7">
    <source>
        <dbReference type="ARBA" id="ARBA00023136"/>
    </source>
</evidence>
<proteinExistence type="inferred from homology"/>
<protein>
    <submittedName>
        <fullName evidence="9">GerAB/ArcD/ProY family transporter</fullName>
    </submittedName>
</protein>
<feature type="transmembrane region" description="Helical" evidence="8">
    <location>
        <begin position="330"/>
        <end position="351"/>
    </location>
</feature>
<dbReference type="AlphaFoldDB" id="A0A934M303"/>
<evidence type="ECO:0000256" key="3">
    <source>
        <dbReference type="ARBA" id="ARBA00022448"/>
    </source>
</evidence>
<gene>
    <name evidence="9" type="ORF">I6U51_07245</name>
</gene>
<evidence type="ECO:0000256" key="8">
    <source>
        <dbReference type="SAM" id="Phobius"/>
    </source>
</evidence>
<comment type="subcellular location">
    <subcellularLocation>
        <location evidence="1">Membrane</location>
        <topology evidence="1">Multi-pass membrane protein</topology>
    </subcellularLocation>
</comment>
<comment type="caution">
    <text evidence="9">The sequence shown here is derived from an EMBL/GenBank/DDBJ whole genome shotgun (WGS) entry which is preliminary data.</text>
</comment>
<feature type="transmembrane region" description="Helical" evidence="8">
    <location>
        <begin position="117"/>
        <end position="135"/>
    </location>
</feature>
<accession>A0A934M303</accession>
<dbReference type="NCBIfam" id="TIGR00912">
    <property type="entry name" value="2A0309"/>
    <property type="match status" value="1"/>
</dbReference>
<dbReference type="Proteomes" id="UP000622687">
    <property type="component" value="Unassembled WGS sequence"/>
</dbReference>
<dbReference type="PANTHER" id="PTHR34975:SF2">
    <property type="entry name" value="SPORE GERMINATION PROTEIN A2"/>
    <property type="match status" value="1"/>
</dbReference>
<feature type="transmembrane region" description="Helical" evidence="8">
    <location>
        <begin position="217"/>
        <end position="239"/>
    </location>
</feature>
<dbReference type="GO" id="GO:0016020">
    <property type="term" value="C:membrane"/>
    <property type="evidence" value="ECO:0007669"/>
    <property type="project" value="UniProtKB-SubCell"/>
</dbReference>
<evidence type="ECO:0000256" key="6">
    <source>
        <dbReference type="ARBA" id="ARBA00022989"/>
    </source>
</evidence>
<feature type="transmembrane region" description="Helical" evidence="8">
    <location>
        <begin position="184"/>
        <end position="205"/>
    </location>
</feature>
<keyword evidence="4" id="KW-0309">Germination</keyword>
<feature type="transmembrane region" description="Helical" evidence="8">
    <location>
        <begin position="12"/>
        <end position="29"/>
    </location>
</feature>
<dbReference type="RefSeq" id="WP_211142012.1">
    <property type="nucleotide sequence ID" value="NZ_JAEEGB010000007.1"/>
</dbReference>
<comment type="similarity">
    <text evidence="2">Belongs to the amino acid-polyamine-organocation (APC) superfamily. Spore germination protein (SGP) (TC 2.A.3.9) family.</text>
</comment>
<dbReference type="Pfam" id="PF03845">
    <property type="entry name" value="Spore_permease"/>
    <property type="match status" value="1"/>
</dbReference>
<evidence type="ECO:0000256" key="2">
    <source>
        <dbReference type="ARBA" id="ARBA00007998"/>
    </source>
</evidence>
<sequence>MNINNKITEYQYIALVHSTMIAVGILSVAQSVTNDAHQQGWISVLIGGVYPIVVVVMAAYIDEKMNHIDFLKINNEIYGKFLTYVIVLIFFAMFLFLEVSVLSGFTNVLNLTIVNYIPRYIILIVITLLNVYSVIYGLTNIGRLCELFFYLMIAFVVLMMFFIPRGDIRNIKPIITSYKDIIKAIPATLYSYTGVEISYISLSFITNRKNAKKAGIIAVFTIIFIYTLNIFITIHFLGWELTSKVYYPLLYLVSTIHLPLVENFKILLIFLWSSIIFRILVCDLFASSYCLSKVIKMNYRGCCIICSILALGLSYFFIPEYNRTKILDTTTPYIVIFGVLWGVITSVLVRFKRR</sequence>
<organism evidence="9 10">
    <name type="scientific">Clostridium aciditolerans</name>
    <dbReference type="NCBI Taxonomy" id="339861"/>
    <lineage>
        <taxon>Bacteria</taxon>
        <taxon>Bacillati</taxon>
        <taxon>Bacillota</taxon>
        <taxon>Clostridia</taxon>
        <taxon>Eubacteriales</taxon>
        <taxon>Clostridiaceae</taxon>
        <taxon>Clostridium</taxon>
    </lineage>
</organism>
<evidence type="ECO:0000256" key="4">
    <source>
        <dbReference type="ARBA" id="ARBA00022544"/>
    </source>
</evidence>
<evidence type="ECO:0000313" key="9">
    <source>
        <dbReference type="EMBL" id="MBI6872505.1"/>
    </source>
</evidence>
<feature type="transmembrane region" description="Helical" evidence="8">
    <location>
        <begin position="266"/>
        <end position="286"/>
    </location>
</feature>
<keyword evidence="6 8" id="KW-1133">Transmembrane helix</keyword>
<keyword evidence="3" id="KW-0813">Transport</keyword>
<keyword evidence="10" id="KW-1185">Reference proteome</keyword>
<keyword evidence="5 8" id="KW-0812">Transmembrane</keyword>
<dbReference type="InterPro" id="IPR004761">
    <property type="entry name" value="Spore_GerAB"/>
</dbReference>
<dbReference type="EMBL" id="JAEEGB010000007">
    <property type="protein sequence ID" value="MBI6872505.1"/>
    <property type="molecule type" value="Genomic_DNA"/>
</dbReference>
<evidence type="ECO:0000313" key="10">
    <source>
        <dbReference type="Proteomes" id="UP000622687"/>
    </source>
</evidence>
<name>A0A934M303_9CLOT</name>
<feature type="transmembrane region" description="Helical" evidence="8">
    <location>
        <begin position="147"/>
        <end position="164"/>
    </location>
</feature>
<dbReference type="GO" id="GO:0009847">
    <property type="term" value="P:spore germination"/>
    <property type="evidence" value="ECO:0007669"/>
    <property type="project" value="InterPro"/>
</dbReference>
<feature type="transmembrane region" description="Helical" evidence="8">
    <location>
        <begin position="81"/>
        <end position="105"/>
    </location>
</feature>
<keyword evidence="7 8" id="KW-0472">Membrane</keyword>
<evidence type="ECO:0000256" key="5">
    <source>
        <dbReference type="ARBA" id="ARBA00022692"/>
    </source>
</evidence>